<dbReference type="EMBL" id="JQCR01000002">
    <property type="protein sequence ID" value="KGE19006.1"/>
    <property type="molecule type" value="Genomic_DNA"/>
</dbReference>
<keyword evidence="3" id="KW-1185">Reference proteome</keyword>
<sequence length="69" mass="8038">MNFMKSIDDIFHRNFLKASPFILVFSLLMLTFSSISRVFSILSFLIIMINALYILGKILIYKTSKRSVE</sequence>
<comment type="caution">
    <text evidence="2">The sequence shown here is derived from an EMBL/GenBank/DDBJ whole genome shotgun (WGS) entry which is preliminary data.</text>
</comment>
<name>A0A098MAC2_9BACL</name>
<evidence type="ECO:0000313" key="2">
    <source>
        <dbReference type="EMBL" id="KGE19006.1"/>
    </source>
</evidence>
<reference evidence="2 3" key="2">
    <citation type="submission" date="2014-10" db="EMBL/GenBank/DDBJ databases">
        <title>Comparative genomics of the Paenibacillus odorifer group.</title>
        <authorList>
            <person name="Tsai Y.-C."/>
            <person name="Martin N."/>
            <person name="Korlach J."/>
            <person name="Wiedmann M."/>
        </authorList>
    </citation>
    <scope>NUCLEOTIDE SEQUENCE [LARGE SCALE GENOMIC DNA]</scope>
    <source>
        <strain evidence="2 3">DSM 18334</strain>
    </source>
</reference>
<protein>
    <submittedName>
        <fullName evidence="2">Uncharacterized protein</fullName>
    </submittedName>
</protein>
<keyword evidence="1" id="KW-1133">Transmembrane helix</keyword>
<evidence type="ECO:0000313" key="3">
    <source>
        <dbReference type="Proteomes" id="UP000029734"/>
    </source>
</evidence>
<evidence type="ECO:0000256" key="1">
    <source>
        <dbReference type="SAM" id="Phobius"/>
    </source>
</evidence>
<feature type="transmembrane region" description="Helical" evidence="1">
    <location>
        <begin position="15"/>
        <end position="35"/>
    </location>
</feature>
<organism evidence="2 3">
    <name type="scientific">Paenibacillus wynnii</name>
    <dbReference type="NCBI Taxonomy" id="268407"/>
    <lineage>
        <taxon>Bacteria</taxon>
        <taxon>Bacillati</taxon>
        <taxon>Bacillota</taxon>
        <taxon>Bacilli</taxon>
        <taxon>Bacillales</taxon>
        <taxon>Paenibacillaceae</taxon>
        <taxon>Paenibacillus</taxon>
    </lineage>
</organism>
<proteinExistence type="predicted"/>
<dbReference type="Proteomes" id="UP000029734">
    <property type="component" value="Unassembled WGS sequence"/>
</dbReference>
<feature type="transmembrane region" description="Helical" evidence="1">
    <location>
        <begin position="41"/>
        <end position="60"/>
    </location>
</feature>
<keyword evidence="1" id="KW-0812">Transmembrane</keyword>
<accession>A0A098MAC2</accession>
<gene>
    <name evidence="2" type="ORF">PWYN_06315</name>
</gene>
<dbReference type="STRING" id="268407.PWYN_06315"/>
<dbReference type="AlphaFoldDB" id="A0A098MAC2"/>
<reference evidence="2 3" key="1">
    <citation type="submission" date="2014-08" db="EMBL/GenBank/DDBJ databases">
        <authorList>
            <person name="den Bakker H.C."/>
        </authorList>
    </citation>
    <scope>NUCLEOTIDE SEQUENCE [LARGE SCALE GENOMIC DNA]</scope>
    <source>
        <strain evidence="2 3">DSM 18334</strain>
    </source>
</reference>
<keyword evidence="1" id="KW-0472">Membrane</keyword>